<dbReference type="InterPro" id="IPR007343">
    <property type="entry name" value="Uncharacterised_pept_Zn_put"/>
</dbReference>
<keyword evidence="2" id="KW-1133">Transmembrane helix</keyword>
<keyword evidence="3" id="KW-0449">Lipoprotein</keyword>
<evidence type="ECO:0000256" key="1">
    <source>
        <dbReference type="SAM" id="MobiDB-lite"/>
    </source>
</evidence>
<accession>A0A7I7RRK8</accession>
<dbReference type="EMBL" id="AP022592">
    <property type="protein sequence ID" value="BBY46840.1"/>
    <property type="molecule type" value="Genomic_DNA"/>
</dbReference>
<evidence type="ECO:0000313" key="3">
    <source>
        <dbReference type="EMBL" id="BBY46840.1"/>
    </source>
</evidence>
<protein>
    <submittedName>
        <fullName evidence="3">Lipoprotein peptidase LpqM</fullName>
    </submittedName>
</protein>
<dbReference type="RefSeq" id="WP_163916471.1">
    <property type="nucleotide sequence ID" value="NZ_AP022592.1"/>
</dbReference>
<proteinExistence type="predicted"/>
<feature type="region of interest" description="Disordered" evidence="1">
    <location>
        <begin position="71"/>
        <end position="92"/>
    </location>
</feature>
<name>A0A7I7RRK8_9MYCO</name>
<keyword evidence="3" id="KW-0614">Plasmid</keyword>
<dbReference type="AlphaFoldDB" id="A0A7I7RRK8"/>
<keyword evidence="2" id="KW-0812">Transmembrane</keyword>
<gene>
    <name evidence="3" type="primary">lpqM_1</name>
    <name evidence="3" type="ORF">MARA_02700</name>
</gene>
<feature type="compositionally biased region" description="Polar residues" evidence="1">
    <location>
        <begin position="1"/>
        <end position="11"/>
    </location>
</feature>
<dbReference type="Pfam" id="PF04228">
    <property type="entry name" value="Zn_peptidase"/>
    <property type="match status" value="1"/>
</dbReference>
<dbReference type="Proteomes" id="UP000467428">
    <property type="component" value="Plasmid pJCM18538"/>
</dbReference>
<evidence type="ECO:0000256" key="2">
    <source>
        <dbReference type="SAM" id="Phobius"/>
    </source>
</evidence>
<geneLocation type="plasmid" evidence="3">
    <name>pJCM18538</name>
</geneLocation>
<sequence length="508" mass="53877">MTIERTATTAKESGDATLEAVARTTPRRRRVVAATAATLLVGVLAGCSSPVEGEGRSSLFNPNYVGGMPVVDGPSGVRADAPDPESSAEYGDGGKVDRLALLAVDDVVEYWEKHYTDPPMDGSFEPVGNLASYDSTERFGPILCGMETYDFANAFFCPKADLIAWDRGQLVPTGIKYFGDASIAALLAHEYGHAVQTMGDLVDRSTPVIVREQQADCFAGSYIRWVTEGSSPRFELNTGDGLNRVLAAAITISDPILTPEDQEMVEEGHGTALDRVAAFQTGFIDGVDMCARIDLESIENNRGDLPLVLDTDAGQTGEAPLNEELVKTTVAALNTIFTPEKPPAVSMQPAAQPCPDAKATPPVSYCPSTNTLTVDLAGLQKAGRQPSREERVLIQGDNTAISVLASRYALALQHQRGVKVDDISAALRTACLTGVSQRKMVEPIKVPEGGDIVLTAGDFDEAVAGLLNNGLAASDVNGTTVAAGFTRIMAYRSGIINPDADACYTRFP</sequence>
<feature type="region of interest" description="Disordered" evidence="1">
    <location>
        <begin position="1"/>
        <end position="22"/>
    </location>
</feature>
<evidence type="ECO:0000313" key="4">
    <source>
        <dbReference type="Proteomes" id="UP000467428"/>
    </source>
</evidence>
<dbReference type="KEGG" id="marz:MARA_02700"/>
<keyword evidence="2" id="KW-0472">Membrane</keyword>
<reference evidence="3 4" key="1">
    <citation type="journal article" date="2019" name="Emerg. Microbes Infect.">
        <title>Comprehensive subspecies identification of 175 nontuberculous mycobacteria species based on 7547 genomic profiles.</title>
        <authorList>
            <person name="Matsumoto Y."/>
            <person name="Kinjo T."/>
            <person name="Motooka D."/>
            <person name="Nabeya D."/>
            <person name="Jung N."/>
            <person name="Uechi K."/>
            <person name="Horii T."/>
            <person name="Iida T."/>
            <person name="Fujita J."/>
            <person name="Nakamura S."/>
        </authorList>
    </citation>
    <scope>NUCLEOTIDE SEQUENCE [LARGE SCALE GENOMIC DNA]</scope>
    <source>
        <strain evidence="3 4">JCM 18538</strain>
        <plasmid evidence="3">pJCM18538</plasmid>
    </source>
</reference>
<feature type="transmembrane region" description="Helical" evidence="2">
    <location>
        <begin position="31"/>
        <end position="51"/>
    </location>
</feature>
<dbReference type="SUPFAM" id="SSF55486">
    <property type="entry name" value="Metalloproteases ('zincins'), catalytic domain"/>
    <property type="match status" value="1"/>
</dbReference>
<keyword evidence="4" id="KW-1185">Reference proteome</keyword>
<organism evidence="3 4">
    <name type="scientific">Mycolicibacterium arabiense</name>
    <dbReference type="NCBI Taxonomy" id="1286181"/>
    <lineage>
        <taxon>Bacteria</taxon>
        <taxon>Bacillati</taxon>
        <taxon>Actinomycetota</taxon>
        <taxon>Actinomycetes</taxon>
        <taxon>Mycobacteriales</taxon>
        <taxon>Mycobacteriaceae</taxon>
        <taxon>Mycolicibacterium</taxon>
    </lineage>
</organism>